<name>J9H1M9_9ZZZZ</name>
<gene>
    <name evidence="1" type="ORF">EVA_04549</name>
</gene>
<reference evidence="1" key="1">
    <citation type="journal article" date="2012" name="PLoS ONE">
        <title>Gene sets for utilization of primary and secondary nutrition supplies in the distal gut of endangered iberian lynx.</title>
        <authorList>
            <person name="Alcaide M."/>
            <person name="Messina E."/>
            <person name="Richter M."/>
            <person name="Bargiela R."/>
            <person name="Peplies J."/>
            <person name="Huws S.A."/>
            <person name="Newbold C.J."/>
            <person name="Golyshin P.N."/>
            <person name="Simon M.A."/>
            <person name="Lopez G."/>
            <person name="Yakimov M.M."/>
            <person name="Ferrer M."/>
        </authorList>
    </citation>
    <scope>NUCLEOTIDE SEQUENCE</scope>
</reference>
<comment type="caution">
    <text evidence="1">The sequence shown here is derived from an EMBL/GenBank/DDBJ whole genome shotgun (WGS) entry which is preliminary data.</text>
</comment>
<sequence>MKSADLLNDFSSIKGIAKKEREECREGTTPDDEGTVHQLQCFNDFLEEAPVRDGITCAAIHLN</sequence>
<dbReference type="AlphaFoldDB" id="J9H1M9"/>
<dbReference type="EMBL" id="AMCI01000903">
    <property type="protein sequence ID" value="EJX07340.1"/>
    <property type="molecule type" value="Genomic_DNA"/>
</dbReference>
<protein>
    <submittedName>
        <fullName evidence="1">Uncharacterized protein</fullName>
    </submittedName>
</protein>
<proteinExistence type="predicted"/>
<organism evidence="1">
    <name type="scientific">gut metagenome</name>
    <dbReference type="NCBI Taxonomy" id="749906"/>
    <lineage>
        <taxon>unclassified sequences</taxon>
        <taxon>metagenomes</taxon>
        <taxon>organismal metagenomes</taxon>
    </lineage>
</organism>
<evidence type="ECO:0000313" key="1">
    <source>
        <dbReference type="EMBL" id="EJX07340.1"/>
    </source>
</evidence>
<accession>J9H1M9</accession>